<feature type="coiled-coil region" evidence="3">
    <location>
        <begin position="68"/>
        <end position="95"/>
    </location>
</feature>
<dbReference type="EMBL" id="CP003837">
    <property type="protein sequence ID" value="AGH44372.1"/>
    <property type="molecule type" value="Genomic_DNA"/>
</dbReference>
<comment type="catalytic activity">
    <reaction evidence="2">
        <text>GTP + H2O = 7,8-dihydroneopterin 3'-triphosphate + formate + H(+)</text>
        <dbReference type="Rhea" id="RHEA:17473"/>
        <dbReference type="ChEBI" id="CHEBI:15377"/>
        <dbReference type="ChEBI" id="CHEBI:15378"/>
        <dbReference type="ChEBI" id="CHEBI:15740"/>
        <dbReference type="ChEBI" id="CHEBI:37565"/>
        <dbReference type="ChEBI" id="CHEBI:58462"/>
        <dbReference type="EC" id="3.5.4.16"/>
    </reaction>
</comment>
<dbReference type="InterPro" id="IPR003801">
    <property type="entry name" value="GTP_cyclohydrolase_FolE2/MptA"/>
</dbReference>
<evidence type="ECO:0000313" key="5">
    <source>
        <dbReference type="Proteomes" id="UP000011864"/>
    </source>
</evidence>
<dbReference type="InterPro" id="IPR022838">
    <property type="entry name" value="GTP_cyclohydrolase_FolE2"/>
</dbReference>
<keyword evidence="3" id="KW-0175">Coiled coil</keyword>
<keyword evidence="5" id="KW-1185">Reference proteome</keyword>
<dbReference type="NCBIfam" id="NF010200">
    <property type="entry name" value="PRK13674.1-1"/>
    <property type="match status" value="1"/>
</dbReference>
<dbReference type="PANTHER" id="PTHR36445:SF1">
    <property type="entry name" value="GTP CYCLOHYDROLASE MPTA"/>
    <property type="match status" value="1"/>
</dbReference>
<comment type="function">
    <text evidence="2">Converts GTP to 7,8-dihydroneopterin triphosphate.</text>
</comment>
<accession>K7A6H1</accession>
<dbReference type="Proteomes" id="UP000011864">
    <property type="component" value="Chromosome"/>
</dbReference>
<protein>
    <recommendedName>
        <fullName evidence="2">GTP cyclohydrolase FolE2</fullName>
        <ecNumber evidence="2">3.5.4.16</ecNumber>
    </recommendedName>
</protein>
<evidence type="ECO:0000256" key="2">
    <source>
        <dbReference type="HAMAP-Rule" id="MF_01527"/>
    </source>
</evidence>
<dbReference type="UniPathway" id="UPA00848">
    <property type="reaction ID" value="UER00151"/>
</dbReference>
<organism evidence="4 5">
    <name type="scientific">Paraglaciecola psychrophila 170</name>
    <dbReference type="NCBI Taxonomy" id="1129794"/>
    <lineage>
        <taxon>Bacteria</taxon>
        <taxon>Pseudomonadati</taxon>
        <taxon>Pseudomonadota</taxon>
        <taxon>Gammaproteobacteria</taxon>
        <taxon>Alteromonadales</taxon>
        <taxon>Alteromonadaceae</taxon>
        <taxon>Paraglaciecola</taxon>
    </lineage>
</organism>
<evidence type="ECO:0000256" key="1">
    <source>
        <dbReference type="ARBA" id="ARBA00022801"/>
    </source>
</evidence>
<dbReference type="HAMAP" id="MF_01527_B">
    <property type="entry name" value="GTP_cyclohydrol_B"/>
    <property type="match status" value="1"/>
</dbReference>
<comment type="similarity">
    <text evidence="2">Belongs to the GTP cyclohydrolase IV family.</text>
</comment>
<dbReference type="PATRIC" id="fig|1129794.4.peg.2240"/>
<dbReference type="AlphaFoldDB" id="K7A6H1"/>
<reference evidence="4 5" key="1">
    <citation type="journal article" date="2013" name="Genome Announc.">
        <title>Complete Genome Sequence of Glaciecola psychrophila Strain 170T.</title>
        <authorList>
            <person name="Yin J."/>
            <person name="Chen J."/>
            <person name="Liu G."/>
            <person name="Yu Y."/>
            <person name="Song L."/>
            <person name="Wang X."/>
            <person name="Qu X."/>
        </authorList>
    </citation>
    <scope>NUCLEOTIDE SEQUENCE [LARGE SCALE GENOMIC DNA]</scope>
    <source>
        <strain evidence="4 5">170</strain>
    </source>
</reference>
<dbReference type="GO" id="GO:0003934">
    <property type="term" value="F:GTP cyclohydrolase I activity"/>
    <property type="evidence" value="ECO:0007669"/>
    <property type="project" value="UniProtKB-UniRule"/>
</dbReference>
<dbReference type="HOGENOM" id="CLU_062816_0_0_6"/>
<dbReference type="PANTHER" id="PTHR36445">
    <property type="entry name" value="GTP CYCLOHYDROLASE MPTA"/>
    <property type="match status" value="1"/>
</dbReference>
<sequence length="300" mass="33486">MLMNTLPDITSELKAETSSPLQWVGMEEIAVPISVRLSSKKLQTIPAKANVFVSLDTPDAKGIHMSRLHKTINKLAELECNKDNVEHLLNSLIESQLGISHQSKIELTFDLILNKPALLSDESGYQSYPVTLKAEKSDQGLNCQFSITIPYSSTCPCSASLARQLYASAIDEEFPGLAIDKATLMQWVQSQSGSIATPHSQRSYAYLHFALGNNDWPDLSWFIFELEKAIGTPVQTAVKRSDEQAFAKLNAENLMFCEDAARRIKSALEQASFVNDYWFKVEHQESLHAHNAVVIDQKQK</sequence>
<name>K7A6H1_9ALTE</name>
<dbReference type="RefSeq" id="WP_007638348.1">
    <property type="nucleotide sequence ID" value="NC_020514.1"/>
</dbReference>
<comment type="pathway">
    <text evidence="2">Cofactor biosynthesis; 7,8-dihydroneopterin triphosphate biosynthesis; 7,8-dihydroneopterin triphosphate from GTP: step 1/1.</text>
</comment>
<feature type="site" description="May be catalytically important" evidence="2">
    <location>
        <position position="155"/>
    </location>
</feature>
<dbReference type="GO" id="GO:0046654">
    <property type="term" value="P:tetrahydrofolate biosynthetic process"/>
    <property type="evidence" value="ECO:0007669"/>
    <property type="project" value="UniProtKB-UniRule"/>
</dbReference>
<dbReference type="KEGG" id="gps:C427_2263"/>
<dbReference type="Pfam" id="PF02649">
    <property type="entry name" value="GCHY-1"/>
    <property type="match status" value="1"/>
</dbReference>
<proteinExistence type="inferred from homology"/>
<dbReference type="OrthoDB" id="239637at2"/>
<dbReference type="STRING" id="1129794.C427_2263"/>
<dbReference type="Gene3D" id="3.10.270.10">
    <property type="entry name" value="Urate Oxidase"/>
    <property type="match status" value="1"/>
</dbReference>
<dbReference type="eggNOG" id="COG1469">
    <property type="taxonomic scope" value="Bacteria"/>
</dbReference>
<dbReference type="EC" id="3.5.4.16" evidence="2"/>
<evidence type="ECO:0000313" key="4">
    <source>
        <dbReference type="EMBL" id="AGH44372.1"/>
    </source>
</evidence>
<keyword evidence="1 2" id="KW-0378">Hydrolase</keyword>
<gene>
    <name evidence="2" type="primary">folE2</name>
    <name evidence="4" type="ORF">C427_2263</name>
</gene>
<evidence type="ECO:0000256" key="3">
    <source>
        <dbReference type="SAM" id="Coils"/>
    </source>
</evidence>